<feature type="transmembrane region" description="Helical" evidence="1">
    <location>
        <begin position="114"/>
        <end position="137"/>
    </location>
</feature>
<sequence length="204" mass="21835">MGRVDDFVENFFDRHFWAAFTAGGLMLGAFPLILLEQAFDQPELWPRVMTGAAIGAGIMALPTALLLAQPARRLAQGALALLVSVAVLLSFATAAPHRHDPVLVPLEGPGQAEWAGTAALIIAWGATAVLVMGSYAMTRQTRAREHRAHVEQSDDGSIYVAVCSCGWRGKAFQDSSAAFDEAGRHANKVEITIRKVSNSPSKNP</sequence>
<dbReference type="Proteomes" id="UP000696294">
    <property type="component" value="Unassembled WGS sequence"/>
</dbReference>
<keyword evidence="1" id="KW-0472">Membrane</keyword>
<keyword evidence="1" id="KW-0812">Transmembrane</keyword>
<name>A0ABX1BQ66_9ACTN</name>
<dbReference type="RefSeq" id="WP_168021728.1">
    <property type="nucleotide sequence ID" value="NZ_JAATEP010000090.1"/>
</dbReference>
<proteinExistence type="predicted"/>
<dbReference type="EMBL" id="JAATEP010000090">
    <property type="protein sequence ID" value="NJP98412.1"/>
    <property type="molecule type" value="Genomic_DNA"/>
</dbReference>
<keyword evidence="1" id="KW-1133">Transmembrane helix</keyword>
<protein>
    <submittedName>
        <fullName evidence="2">Uncharacterized protein</fullName>
    </submittedName>
</protein>
<organism evidence="2 3">
    <name type="scientific">Nonomuraea composti</name>
    <dbReference type="NCBI Taxonomy" id="2720023"/>
    <lineage>
        <taxon>Bacteria</taxon>
        <taxon>Bacillati</taxon>
        <taxon>Actinomycetota</taxon>
        <taxon>Actinomycetes</taxon>
        <taxon>Streptosporangiales</taxon>
        <taxon>Streptosporangiaceae</taxon>
        <taxon>Nonomuraea</taxon>
    </lineage>
</organism>
<feature type="transmembrane region" description="Helical" evidence="1">
    <location>
        <begin position="47"/>
        <end position="67"/>
    </location>
</feature>
<feature type="transmembrane region" description="Helical" evidence="1">
    <location>
        <begin position="16"/>
        <end position="35"/>
    </location>
</feature>
<evidence type="ECO:0000256" key="1">
    <source>
        <dbReference type="SAM" id="Phobius"/>
    </source>
</evidence>
<feature type="transmembrane region" description="Helical" evidence="1">
    <location>
        <begin position="74"/>
        <end position="94"/>
    </location>
</feature>
<reference evidence="2 3" key="1">
    <citation type="submission" date="2020-03" db="EMBL/GenBank/DDBJ databases">
        <title>WGS of actinomycetes isolated from Thailand.</title>
        <authorList>
            <person name="Thawai C."/>
        </authorList>
    </citation>
    <scope>NUCLEOTIDE SEQUENCE [LARGE SCALE GENOMIC DNA]</scope>
    <source>
        <strain evidence="2 3">FMUSA5-5</strain>
    </source>
</reference>
<accession>A0ABX1BQ66</accession>
<gene>
    <name evidence="2" type="ORF">HCN51_54850</name>
</gene>
<comment type="caution">
    <text evidence="2">The sequence shown here is derived from an EMBL/GenBank/DDBJ whole genome shotgun (WGS) entry which is preliminary data.</text>
</comment>
<evidence type="ECO:0000313" key="3">
    <source>
        <dbReference type="Proteomes" id="UP000696294"/>
    </source>
</evidence>
<evidence type="ECO:0000313" key="2">
    <source>
        <dbReference type="EMBL" id="NJP98412.1"/>
    </source>
</evidence>
<keyword evidence="3" id="KW-1185">Reference proteome</keyword>